<keyword evidence="7 8" id="KW-0449">Lipoprotein</keyword>
<comment type="caution">
    <text evidence="9">The sequence shown here is derived from an EMBL/GenBank/DDBJ whole genome shotgun (WGS) entry which is preliminary data.</text>
</comment>
<accession>W6TF71</accession>
<keyword evidence="6 8" id="KW-0998">Cell outer membrane</keyword>
<evidence type="ECO:0000256" key="7">
    <source>
        <dbReference type="ARBA" id="ARBA00023288"/>
    </source>
</evidence>
<name>W6TF71_9SPIR</name>
<evidence type="ECO:0000256" key="1">
    <source>
        <dbReference type="ARBA" id="ARBA00003932"/>
    </source>
</evidence>
<dbReference type="PATRIC" id="fig|1432657.3.peg.1658"/>
<sequence>MELVSDVLGFTAKVDTKKSDVRNYFDSLGKKLGDASKELEEVAKKIRDRY</sequence>
<reference evidence="9 10" key="1">
    <citation type="submission" date="2013-12" db="EMBL/GenBank/DDBJ databases">
        <title>Comparative genomics of relapsing fever spirochetes.</title>
        <authorList>
            <person name="Schwan T.G."/>
            <person name="Raffel S.J."/>
            <person name="Porcella S.F."/>
        </authorList>
    </citation>
    <scope>NUCLEOTIDE SEQUENCE [LARGE SCALE GENOMIC DNA]</scope>
    <source>
        <strain evidence="9 10">CR2A</strain>
    </source>
</reference>
<protein>
    <recommendedName>
        <fullName evidence="8">Variable large protein</fullName>
    </recommendedName>
</protein>
<dbReference type="AlphaFoldDB" id="W6TF71"/>
<evidence type="ECO:0000256" key="6">
    <source>
        <dbReference type="ARBA" id="ARBA00023237"/>
    </source>
</evidence>
<proteinExistence type="predicted"/>
<comment type="subcellular location">
    <subcellularLocation>
        <location evidence="2 8">Cell outer membrane</location>
        <topology evidence="2 8">Lipid-anchor</topology>
    </subcellularLocation>
</comment>
<evidence type="ECO:0000313" key="9">
    <source>
        <dbReference type="EMBL" id="ETZ17337.1"/>
    </source>
</evidence>
<keyword evidence="3" id="KW-0732">Signal</keyword>
<dbReference type="Pfam" id="PF00921">
    <property type="entry name" value="Lipoprotein_2"/>
    <property type="match status" value="1"/>
</dbReference>
<keyword evidence="4 8" id="KW-0472">Membrane</keyword>
<evidence type="ECO:0000256" key="8">
    <source>
        <dbReference type="RuleBase" id="RU363105"/>
    </source>
</evidence>
<evidence type="ECO:0000256" key="2">
    <source>
        <dbReference type="ARBA" id="ARBA00004459"/>
    </source>
</evidence>
<dbReference type="SUPFAM" id="SSF74748">
    <property type="entry name" value="Variable surface antigen VlsE"/>
    <property type="match status" value="1"/>
</dbReference>
<keyword evidence="5 8" id="KW-0564">Palmitate</keyword>
<evidence type="ECO:0000256" key="5">
    <source>
        <dbReference type="ARBA" id="ARBA00023139"/>
    </source>
</evidence>
<evidence type="ECO:0000313" key="10">
    <source>
        <dbReference type="Proteomes" id="UP000019148"/>
    </source>
</evidence>
<organism evidence="9 10">
    <name type="scientific">Borrelia duttonii CR2A</name>
    <dbReference type="NCBI Taxonomy" id="1432657"/>
    <lineage>
        <taxon>Bacteria</taxon>
        <taxon>Pseudomonadati</taxon>
        <taxon>Spirochaetota</taxon>
        <taxon>Spirochaetia</taxon>
        <taxon>Spirochaetales</taxon>
        <taxon>Borreliaceae</taxon>
        <taxon>Borrelia</taxon>
    </lineage>
</organism>
<dbReference type="InterPro" id="IPR000680">
    <property type="entry name" value="Borrelia_lipo"/>
</dbReference>
<gene>
    <name evidence="9" type="ORF">BDCR2A_01751</name>
</gene>
<comment type="function">
    <text evidence="1 8">The Vlp and Vsp proteins are antigenically distinct proteins, only one vlp or vsp gene is transcriptionally active at any one time. Switching between these genes is a mechanism of host immune response evasion.</text>
</comment>
<dbReference type="EMBL" id="AZIT01000063">
    <property type="protein sequence ID" value="ETZ17337.1"/>
    <property type="molecule type" value="Genomic_DNA"/>
</dbReference>
<dbReference type="GO" id="GO:0009279">
    <property type="term" value="C:cell outer membrane"/>
    <property type="evidence" value="ECO:0007669"/>
    <property type="project" value="UniProtKB-SubCell"/>
</dbReference>
<dbReference type="Proteomes" id="UP000019148">
    <property type="component" value="Unassembled WGS sequence"/>
</dbReference>
<evidence type="ECO:0000256" key="3">
    <source>
        <dbReference type="ARBA" id="ARBA00022729"/>
    </source>
</evidence>
<evidence type="ECO:0000256" key="4">
    <source>
        <dbReference type="ARBA" id="ARBA00023136"/>
    </source>
</evidence>